<keyword evidence="2 5" id="KW-0813">Transport</keyword>
<dbReference type="Gene3D" id="1.25.10.10">
    <property type="entry name" value="Leucine-rich Repeat Variant"/>
    <property type="match status" value="1"/>
</dbReference>
<dbReference type="PROSITE" id="PS50176">
    <property type="entry name" value="ARM_REPEAT"/>
    <property type="match status" value="1"/>
</dbReference>
<keyword evidence="3" id="KW-0677">Repeat</keyword>
<evidence type="ECO:0000313" key="7">
    <source>
        <dbReference type="EMBL" id="OAO92623.1"/>
    </source>
</evidence>
<comment type="similarity">
    <text evidence="1 5">Belongs to the importin alpha family.</text>
</comment>
<dbReference type="EMBL" id="LUHQ01000005">
    <property type="protein sequence ID" value="OAO92623.1"/>
    <property type="molecule type" value="Genomic_DNA"/>
</dbReference>
<feature type="repeat" description="ARM" evidence="6">
    <location>
        <begin position="143"/>
        <end position="185"/>
    </location>
</feature>
<proteinExistence type="inferred from homology"/>
<dbReference type="GO" id="GO:0005737">
    <property type="term" value="C:cytoplasm"/>
    <property type="evidence" value="ECO:0007669"/>
    <property type="project" value="InterPro"/>
</dbReference>
<evidence type="ECO:0000256" key="1">
    <source>
        <dbReference type="ARBA" id="ARBA00010394"/>
    </source>
</evidence>
<dbReference type="Pfam" id="PF00514">
    <property type="entry name" value="Arm"/>
    <property type="match status" value="4"/>
</dbReference>
<dbReference type="AlphaFoldDB" id="A0A178UFT2"/>
<keyword evidence="4 5" id="KW-0653">Protein transport</keyword>
<organism evidence="7 8">
    <name type="scientific">Arabidopsis thaliana</name>
    <name type="common">Mouse-ear cress</name>
    <dbReference type="NCBI Taxonomy" id="3702"/>
    <lineage>
        <taxon>Eukaryota</taxon>
        <taxon>Viridiplantae</taxon>
        <taxon>Streptophyta</taxon>
        <taxon>Embryophyta</taxon>
        <taxon>Tracheophyta</taxon>
        <taxon>Spermatophyta</taxon>
        <taxon>Magnoliopsida</taxon>
        <taxon>eudicotyledons</taxon>
        <taxon>Gunneridae</taxon>
        <taxon>Pentapetalae</taxon>
        <taxon>rosids</taxon>
        <taxon>malvids</taxon>
        <taxon>Brassicales</taxon>
        <taxon>Brassicaceae</taxon>
        <taxon>Camelineae</taxon>
        <taxon>Arabidopsis</taxon>
    </lineage>
</organism>
<dbReference type="GO" id="GO:0006606">
    <property type="term" value="P:protein import into nucleus"/>
    <property type="evidence" value="ECO:0007669"/>
    <property type="project" value="InterPro"/>
</dbReference>
<evidence type="ECO:0000256" key="3">
    <source>
        <dbReference type="ARBA" id="ARBA00022737"/>
    </source>
</evidence>
<dbReference type="GO" id="GO:0061608">
    <property type="term" value="F:nuclear import signal receptor activity"/>
    <property type="evidence" value="ECO:0007669"/>
    <property type="project" value="InterPro"/>
</dbReference>
<evidence type="ECO:0000256" key="2">
    <source>
        <dbReference type="ARBA" id="ARBA00022448"/>
    </source>
</evidence>
<dbReference type="PIRSF" id="PIRSF005673">
    <property type="entry name" value="Importin_alpha"/>
    <property type="match status" value="1"/>
</dbReference>
<dbReference type="Proteomes" id="UP000078284">
    <property type="component" value="Chromosome 5"/>
</dbReference>
<gene>
    <name evidence="7" type="ordered locus">AXX17_At5g48070</name>
</gene>
<comment type="caution">
    <text evidence="7">The sequence shown here is derived from an EMBL/GenBank/DDBJ whole genome shotgun (WGS) entry which is preliminary data.</text>
</comment>
<dbReference type="SUPFAM" id="SSF48371">
    <property type="entry name" value="ARM repeat"/>
    <property type="match status" value="1"/>
</dbReference>
<accession>A0A178UFT2</accession>
<dbReference type="InterPro" id="IPR011989">
    <property type="entry name" value="ARM-like"/>
</dbReference>
<protein>
    <recommendedName>
        <fullName evidence="5">Importin subunit alpha</fullName>
    </recommendedName>
</protein>
<comment type="function">
    <text evidence="5">Binds to conventional NLS motifs.</text>
</comment>
<dbReference type="ExpressionAtlas" id="A0A178UFT2">
    <property type="expression patterns" value="baseline and differential"/>
</dbReference>
<dbReference type="InterPro" id="IPR032413">
    <property type="entry name" value="Arm_3"/>
</dbReference>
<evidence type="ECO:0000256" key="6">
    <source>
        <dbReference type="PROSITE-ProRule" id="PRU00259"/>
    </source>
</evidence>
<sequence length="473" mass="53032">MLDHCEKVFLVDSETMKARAEVMMEQKNSADRGFWLCGPKLRFLGFLFKFCKFLWREAMTLLDGLRSDKHSEQLQSATEITRILSEGMQGNITLAAADLIQSGVVDRFIGLIRDEEFPRLQYEAARGLTVIAAFKPDLLVYCNAGPFLVKLLASSRYYVREQAMWALGNLAGHSIHRDYVLKSGALRPLLSQLYEDTNLSVLRIATRTLSNLCYGMLPPTFNEVKPALELHLNSRDEEVLRCVCLAISYLCDGSIDGIQSVIEAGFVPKLVEVLRHPSPVVLSPVLRTIGIIVTVNNHQSQVVIDCGALHILGDLLTRAYERYIKADTFLTISRITTGFTEQLQAVIDANLIPRFVYLAQNNELDLKKEGVWAISNVTAGGSHDQIIYLVQQGCIKPLCDLLVCPDVRIILVCLDGLENILNVGEANIGEVNDYCQLVEDAQGLEKIQNLRQHGSYEIYAKALKILETFWHDE</sequence>
<dbReference type="InterPro" id="IPR000225">
    <property type="entry name" value="Armadillo"/>
</dbReference>
<dbReference type="InterPro" id="IPR024931">
    <property type="entry name" value="Importin_alpha"/>
</dbReference>
<dbReference type="Pfam" id="PF16186">
    <property type="entry name" value="Arm_3"/>
    <property type="match status" value="1"/>
</dbReference>
<dbReference type="InterPro" id="IPR016024">
    <property type="entry name" value="ARM-type_fold"/>
</dbReference>
<evidence type="ECO:0000256" key="4">
    <source>
        <dbReference type="ARBA" id="ARBA00022927"/>
    </source>
</evidence>
<comment type="subunit">
    <text evidence="5">Forms a complex with importin subunit beta-1.</text>
</comment>
<dbReference type="SMART" id="SM00185">
    <property type="entry name" value="ARM"/>
    <property type="match status" value="7"/>
</dbReference>
<reference evidence="8" key="1">
    <citation type="journal article" date="2016" name="Proc. Natl. Acad. Sci. U.S.A.">
        <title>Chromosome-level assembly of Arabidopsis thaliana Ler reveals the extent of translocation and inversion polymorphisms.</title>
        <authorList>
            <person name="Zapata L."/>
            <person name="Ding J."/>
            <person name="Willing E.M."/>
            <person name="Hartwig B."/>
            <person name="Bezdan D."/>
            <person name="Jiao W.B."/>
            <person name="Patel V."/>
            <person name="Velikkakam James G."/>
            <person name="Koornneef M."/>
            <person name="Ossowski S."/>
            <person name="Schneeberger K."/>
        </authorList>
    </citation>
    <scope>NUCLEOTIDE SEQUENCE [LARGE SCALE GENOMIC DNA]</scope>
    <source>
        <strain evidence="8">cv. Landsberg erecta</strain>
    </source>
</reference>
<evidence type="ECO:0000256" key="5">
    <source>
        <dbReference type="PIRNR" id="PIRNR005673"/>
    </source>
</evidence>
<name>A0A178UFT2_ARATH</name>
<dbReference type="PANTHER" id="PTHR23316">
    <property type="entry name" value="IMPORTIN ALPHA"/>
    <property type="match status" value="1"/>
</dbReference>
<evidence type="ECO:0000313" key="8">
    <source>
        <dbReference type="Proteomes" id="UP000078284"/>
    </source>
</evidence>